<dbReference type="PANTHER" id="PTHR14119:SF3">
    <property type="entry name" value="ISOCHORISMATASE DOMAIN-CONTAINING PROTEIN 2"/>
    <property type="match status" value="1"/>
</dbReference>
<dbReference type="GO" id="GO:0016787">
    <property type="term" value="F:hydrolase activity"/>
    <property type="evidence" value="ECO:0007669"/>
    <property type="project" value="UniProtKB-KW"/>
</dbReference>
<dbReference type="SUPFAM" id="SSF52499">
    <property type="entry name" value="Isochorismatase-like hydrolases"/>
    <property type="match status" value="1"/>
</dbReference>
<sequence length="187" mass="20888">MKIMEKFFLDRQQAVLVVIDVQEKLCAAMDPEVLERLTKNTGILLEAAQELGMPVVATEQYAKGLGCTLPVLKEKIEGDACEKMTFSCCGDEAFLNRLAALGRKQVIITGMETHVCVLQTVIELLERGYHVHLVRDAIMSRRKENWFVGMEVARDAGAVITSTETALFQLLRVAGTDEFKKLSKLVR</sequence>
<dbReference type="EMBL" id="JXBL01000001">
    <property type="protein sequence ID" value="KIE42921.1"/>
    <property type="molecule type" value="Genomic_DNA"/>
</dbReference>
<evidence type="ECO:0000313" key="2">
    <source>
        <dbReference type="EMBL" id="KIE42921.1"/>
    </source>
</evidence>
<evidence type="ECO:0000259" key="1">
    <source>
        <dbReference type="Pfam" id="PF00857"/>
    </source>
</evidence>
<dbReference type="InterPro" id="IPR000868">
    <property type="entry name" value="Isochorismatase-like_dom"/>
</dbReference>
<proteinExistence type="predicted"/>
<organism evidence="2 3">
    <name type="scientific">Geobacter soli</name>
    <dbReference type="NCBI Taxonomy" id="1510391"/>
    <lineage>
        <taxon>Bacteria</taxon>
        <taxon>Pseudomonadati</taxon>
        <taxon>Thermodesulfobacteriota</taxon>
        <taxon>Desulfuromonadia</taxon>
        <taxon>Geobacterales</taxon>
        <taxon>Geobacteraceae</taxon>
        <taxon>Geobacter</taxon>
    </lineage>
</organism>
<evidence type="ECO:0000313" key="3">
    <source>
        <dbReference type="Proteomes" id="UP000031433"/>
    </source>
</evidence>
<dbReference type="RefSeq" id="WP_039645925.1">
    <property type="nucleotide sequence ID" value="NZ_JXBL01000001.1"/>
</dbReference>
<protein>
    <submittedName>
        <fullName evidence="2">Hydrolase</fullName>
    </submittedName>
</protein>
<dbReference type="InterPro" id="IPR036380">
    <property type="entry name" value="Isochorismatase-like_sf"/>
</dbReference>
<dbReference type="CDD" id="cd01012">
    <property type="entry name" value="YcaC_related"/>
    <property type="match status" value="1"/>
</dbReference>
<comment type="caution">
    <text evidence="2">The sequence shown here is derived from an EMBL/GenBank/DDBJ whole genome shotgun (WGS) entry which is preliminary data.</text>
</comment>
<dbReference type="InterPro" id="IPR050993">
    <property type="entry name" value="Isochorismatase_domain"/>
</dbReference>
<feature type="domain" description="Isochorismatase-like" evidence="1">
    <location>
        <begin position="15"/>
        <end position="164"/>
    </location>
</feature>
<accession>A0A0C1QXR3</accession>
<gene>
    <name evidence="2" type="ORF">SE37_09895</name>
</gene>
<dbReference type="AlphaFoldDB" id="A0A0C1QXR3"/>
<dbReference type="Proteomes" id="UP000031433">
    <property type="component" value="Unassembled WGS sequence"/>
</dbReference>
<dbReference type="PANTHER" id="PTHR14119">
    <property type="entry name" value="HYDROLASE"/>
    <property type="match status" value="1"/>
</dbReference>
<keyword evidence="2" id="KW-0378">Hydrolase</keyword>
<reference evidence="2 3" key="1">
    <citation type="submission" date="2015-01" db="EMBL/GenBank/DDBJ databases">
        <title>Genome sequence of the anaerobic bacterium Geobacter soli GSS01, a dissimilatory Fe(III) reducer from soil.</title>
        <authorList>
            <person name="Yang G."/>
            <person name="Zhou S."/>
        </authorList>
    </citation>
    <scope>NUCLEOTIDE SEQUENCE [LARGE SCALE GENOMIC DNA]</scope>
    <source>
        <strain evidence="2 3">GSS01</strain>
    </source>
</reference>
<name>A0A0C1QXR3_9BACT</name>
<dbReference type="Pfam" id="PF00857">
    <property type="entry name" value="Isochorismatase"/>
    <property type="match status" value="1"/>
</dbReference>
<dbReference type="Gene3D" id="3.40.50.850">
    <property type="entry name" value="Isochorismatase-like"/>
    <property type="match status" value="1"/>
</dbReference>
<keyword evidence="3" id="KW-1185">Reference proteome</keyword>